<comment type="similarity">
    <text evidence="1 5">Belongs to the E2F/DP family.</text>
</comment>
<dbReference type="InterPro" id="IPR036388">
    <property type="entry name" value="WH-like_DNA-bd_sf"/>
</dbReference>
<reference evidence="7" key="1">
    <citation type="submission" date="2025-08" db="UniProtKB">
        <authorList>
            <consortium name="Ensembl"/>
        </authorList>
    </citation>
    <scope>IDENTIFICATION</scope>
</reference>
<evidence type="ECO:0000256" key="2">
    <source>
        <dbReference type="ARBA" id="ARBA00023015"/>
    </source>
</evidence>
<comment type="subcellular location">
    <subcellularLocation>
        <location evidence="5">Nucleus</location>
    </subcellularLocation>
</comment>
<sequence length="102" mass="11447">MTSVSNTCSSFDIRVRFLGNFSPSPQPTEAMLLFQKTRADNSLVLLTRKFAQRLNHCLGGVVDLNLVSSELKVSKRRLYDITNVLEGINLMKKTFIPGKICI</sequence>
<dbReference type="Pfam" id="PF02319">
    <property type="entry name" value="WHD_E2F_TDP"/>
    <property type="match status" value="1"/>
</dbReference>
<dbReference type="Proteomes" id="UP000261380">
    <property type="component" value="Unplaced"/>
</dbReference>
<evidence type="ECO:0000256" key="4">
    <source>
        <dbReference type="ARBA" id="ARBA00023163"/>
    </source>
</evidence>
<keyword evidence="8" id="KW-1185">Reference proteome</keyword>
<dbReference type="SMART" id="SM01372">
    <property type="entry name" value="E2F_TDP"/>
    <property type="match status" value="1"/>
</dbReference>
<evidence type="ECO:0000259" key="6">
    <source>
        <dbReference type="SMART" id="SM01372"/>
    </source>
</evidence>
<keyword evidence="3 5" id="KW-0238">DNA-binding</keyword>
<evidence type="ECO:0000256" key="1">
    <source>
        <dbReference type="ARBA" id="ARBA00010940"/>
    </source>
</evidence>
<name>A0A3B5L1W2_9TELE</name>
<evidence type="ECO:0000256" key="3">
    <source>
        <dbReference type="ARBA" id="ARBA00023125"/>
    </source>
</evidence>
<keyword evidence="4 5" id="KW-0804">Transcription</keyword>
<evidence type="ECO:0000313" key="8">
    <source>
        <dbReference type="Proteomes" id="UP000261380"/>
    </source>
</evidence>
<reference evidence="7" key="2">
    <citation type="submission" date="2025-09" db="UniProtKB">
        <authorList>
            <consortium name="Ensembl"/>
        </authorList>
    </citation>
    <scope>IDENTIFICATION</scope>
</reference>
<dbReference type="GO" id="GO:0000981">
    <property type="term" value="F:DNA-binding transcription factor activity, RNA polymerase II-specific"/>
    <property type="evidence" value="ECO:0007669"/>
    <property type="project" value="TreeGrafter"/>
</dbReference>
<dbReference type="AlphaFoldDB" id="A0A3B5L1W2"/>
<dbReference type="InterPro" id="IPR015633">
    <property type="entry name" value="E2F"/>
</dbReference>
<evidence type="ECO:0000313" key="7">
    <source>
        <dbReference type="Ensembl" id="ENSXCOP00000004330.1"/>
    </source>
</evidence>
<keyword evidence="2 5" id="KW-0805">Transcription regulation</keyword>
<proteinExistence type="inferred from homology"/>
<dbReference type="GO" id="GO:0000978">
    <property type="term" value="F:RNA polymerase II cis-regulatory region sequence-specific DNA binding"/>
    <property type="evidence" value="ECO:0007669"/>
    <property type="project" value="InterPro"/>
</dbReference>
<dbReference type="GO" id="GO:0090575">
    <property type="term" value="C:RNA polymerase II transcription regulator complex"/>
    <property type="evidence" value="ECO:0007669"/>
    <property type="project" value="TreeGrafter"/>
</dbReference>
<evidence type="ECO:0000256" key="5">
    <source>
        <dbReference type="RuleBase" id="RU003796"/>
    </source>
</evidence>
<dbReference type="PANTHER" id="PTHR12081">
    <property type="entry name" value="TRANSCRIPTION FACTOR E2F"/>
    <property type="match status" value="1"/>
</dbReference>
<dbReference type="Gene3D" id="1.10.10.10">
    <property type="entry name" value="Winged helix-like DNA-binding domain superfamily/Winged helix DNA-binding domain"/>
    <property type="match status" value="1"/>
</dbReference>
<feature type="domain" description="E2F/DP family winged-helix DNA-binding" evidence="6">
    <location>
        <begin position="38"/>
        <end position="98"/>
    </location>
</feature>
<organism evidence="7 8">
    <name type="scientific">Xiphophorus couchianus</name>
    <name type="common">Monterrey platyfish</name>
    <dbReference type="NCBI Taxonomy" id="32473"/>
    <lineage>
        <taxon>Eukaryota</taxon>
        <taxon>Metazoa</taxon>
        <taxon>Chordata</taxon>
        <taxon>Craniata</taxon>
        <taxon>Vertebrata</taxon>
        <taxon>Euteleostomi</taxon>
        <taxon>Actinopterygii</taxon>
        <taxon>Neopterygii</taxon>
        <taxon>Teleostei</taxon>
        <taxon>Neoteleostei</taxon>
        <taxon>Acanthomorphata</taxon>
        <taxon>Ovalentaria</taxon>
        <taxon>Atherinomorphae</taxon>
        <taxon>Cyprinodontiformes</taxon>
        <taxon>Poeciliidae</taxon>
        <taxon>Poeciliinae</taxon>
        <taxon>Xiphophorus</taxon>
    </lineage>
</organism>
<dbReference type="InterPro" id="IPR003316">
    <property type="entry name" value="E2F_WHTH_DNA-bd_dom"/>
</dbReference>
<dbReference type="InterPro" id="IPR036390">
    <property type="entry name" value="WH_DNA-bd_sf"/>
</dbReference>
<dbReference type="Ensembl" id="ENSXCOT00000004377.1">
    <property type="protein sequence ID" value="ENSXCOP00000004330.1"/>
    <property type="gene ID" value="ENSXCOG00000003412.1"/>
</dbReference>
<protein>
    <recommendedName>
        <fullName evidence="6">E2F/DP family winged-helix DNA-binding domain-containing protein</fullName>
    </recommendedName>
</protein>
<dbReference type="STRING" id="32473.ENSXCOP00000004330"/>
<accession>A0A3B5L1W2</accession>
<dbReference type="GeneTree" id="ENSGT01110000271736"/>
<dbReference type="SUPFAM" id="SSF46785">
    <property type="entry name" value="Winged helix' DNA-binding domain"/>
    <property type="match status" value="1"/>
</dbReference>
<dbReference type="PANTHER" id="PTHR12081:SF44">
    <property type="entry name" value="TRANSCRIPTION FACTOR E2F3"/>
    <property type="match status" value="1"/>
</dbReference>
<keyword evidence="5" id="KW-0539">Nucleus</keyword>